<dbReference type="EMBL" id="JAAWWB010000035">
    <property type="protein sequence ID" value="KAG6740998.1"/>
    <property type="molecule type" value="Genomic_DNA"/>
</dbReference>
<accession>A0A8X7XVB6</accession>
<protein>
    <recommendedName>
        <fullName evidence="5">EF-hand domain-containing protein</fullName>
    </recommendedName>
</protein>
<evidence type="ECO:0000259" key="5">
    <source>
        <dbReference type="PROSITE" id="PS50222"/>
    </source>
</evidence>
<dbReference type="GO" id="GO:0043226">
    <property type="term" value="C:organelle"/>
    <property type="evidence" value="ECO:0007669"/>
    <property type="project" value="UniProtKB-ARBA"/>
</dbReference>
<feature type="domain" description="EF-hand" evidence="5">
    <location>
        <begin position="106"/>
        <end position="141"/>
    </location>
</feature>
<dbReference type="FunFam" id="1.10.238.10:FF:000089">
    <property type="entry name" value="calmodulin-like protein 3"/>
    <property type="match status" value="1"/>
</dbReference>
<keyword evidence="7" id="KW-1185">Reference proteome</keyword>
<feature type="domain" description="EF-hand" evidence="5">
    <location>
        <begin position="193"/>
        <end position="228"/>
    </location>
</feature>
<evidence type="ECO:0000313" key="7">
    <source>
        <dbReference type="Proteomes" id="UP000886885"/>
    </source>
</evidence>
<reference evidence="6" key="1">
    <citation type="journal article" date="2020" name="bioRxiv">
        <title>Hybrid origin of Populus tomentosa Carr. identified through genome sequencing and phylogenomic analysis.</title>
        <authorList>
            <person name="An X."/>
            <person name="Gao K."/>
            <person name="Chen Z."/>
            <person name="Li J."/>
            <person name="Yang X."/>
            <person name="Yang X."/>
            <person name="Zhou J."/>
            <person name="Guo T."/>
            <person name="Zhao T."/>
            <person name="Huang S."/>
            <person name="Miao D."/>
            <person name="Khan W.U."/>
            <person name="Rao P."/>
            <person name="Ye M."/>
            <person name="Lei B."/>
            <person name="Liao W."/>
            <person name="Wang J."/>
            <person name="Ji L."/>
            <person name="Li Y."/>
            <person name="Guo B."/>
            <person name="Mustafa N.S."/>
            <person name="Li S."/>
            <person name="Yun Q."/>
            <person name="Keller S.R."/>
            <person name="Mao J."/>
            <person name="Zhang R."/>
            <person name="Strauss S.H."/>
        </authorList>
    </citation>
    <scope>NUCLEOTIDE SEQUENCE</scope>
    <source>
        <strain evidence="6">GM15</strain>
        <tissue evidence="6">Leaf</tissue>
    </source>
</reference>
<sequence length="316" mass="35374">MMMIITVLLLIVLFLTGLINIYFYLPSRKFYAWLQSFASKNPPRTITLQVPNKGRGVTSISSSNVSGPANDKAELKSVFATFDKNGDGFITKQELRESFKNIRIFMTEKEVEEMVMKIDSNGDGLIDFEEFCILCEVVGIQDQGGDDEKEGQGDGGEGDLKEAFDVFDRDKDGLISVEELGSILCSLGLKEGGRVEDCKEMIRKVDMDGDGMVNFDEFKRMMTRDNKERKQHVIGSGANDRSAPVETEFLISTKPELKLMGAYRGAPWTSVELTRKAPFSTSVLIQPFISASSLSFRLLLRLSHAGRLIKRFSSWL</sequence>
<keyword evidence="4" id="KW-0106">Calcium</keyword>
<dbReference type="PROSITE" id="PS50222">
    <property type="entry name" value="EF_HAND_2"/>
    <property type="match status" value="4"/>
</dbReference>
<name>A0A8X7XVB6_POPTO</name>
<dbReference type="PROSITE" id="PS00018">
    <property type="entry name" value="EF_HAND_1"/>
    <property type="match status" value="4"/>
</dbReference>
<dbReference type="Proteomes" id="UP000886885">
    <property type="component" value="Chromosome 18A"/>
</dbReference>
<dbReference type="GO" id="GO:0005509">
    <property type="term" value="F:calcium ion binding"/>
    <property type="evidence" value="ECO:0007669"/>
    <property type="project" value="InterPro"/>
</dbReference>
<gene>
    <name evidence="6" type="ORF">POTOM_056479</name>
</gene>
<dbReference type="Pfam" id="PF13499">
    <property type="entry name" value="EF-hand_7"/>
    <property type="match status" value="2"/>
</dbReference>
<dbReference type="SMART" id="SM00054">
    <property type="entry name" value="EFh"/>
    <property type="match status" value="4"/>
</dbReference>
<dbReference type="InterPro" id="IPR039647">
    <property type="entry name" value="EF_hand_pair_protein_CML-like"/>
</dbReference>
<dbReference type="PANTHER" id="PTHR10891">
    <property type="entry name" value="EF-HAND CALCIUM-BINDING DOMAIN CONTAINING PROTEIN"/>
    <property type="match status" value="1"/>
</dbReference>
<comment type="function">
    <text evidence="1">Potential calcium sensor.</text>
</comment>
<dbReference type="InterPro" id="IPR018247">
    <property type="entry name" value="EF_Hand_1_Ca_BS"/>
</dbReference>
<dbReference type="OrthoDB" id="26525at2759"/>
<evidence type="ECO:0000256" key="1">
    <source>
        <dbReference type="ARBA" id="ARBA00003291"/>
    </source>
</evidence>
<evidence type="ECO:0000256" key="2">
    <source>
        <dbReference type="ARBA" id="ARBA00022723"/>
    </source>
</evidence>
<dbReference type="CDD" id="cd00051">
    <property type="entry name" value="EFh"/>
    <property type="match status" value="2"/>
</dbReference>
<comment type="caution">
    <text evidence="6">The sequence shown here is derived from an EMBL/GenBank/DDBJ whole genome shotgun (WGS) entry which is preliminary data.</text>
</comment>
<keyword evidence="3" id="KW-0677">Repeat</keyword>
<organism evidence="6 7">
    <name type="scientific">Populus tomentosa</name>
    <name type="common">Chinese white poplar</name>
    <dbReference type="NCBI Taxonomy" id="118781"/>
    <lineage>
        <taxon>Eukaryota</taxon>
        <taxon>Viridiplantae</taxon>
        <taxon>Streptophyta</taxon>
        <taxon>Embryophyta</taxon>
        <taxon>Tracheophyta</taxon>
        <taxon>Spermatophyta</taxon>
        <taxon>Magnoliopsida</taxon>
        <taxon>eudicotyledons</taxon>
        <taxon>Gunneridae</taxon>
        <taxon>Pentapetalae</taxon>
        <taxon>rosids</taxon>
        <taxon>fabids</taxon>
        <taxon>Malpighiales</taxon>
        <taxon>Salicaceae</taxon>
        <taxon>Saliceae</taxon>
        <taxon>Populus</taxon>
    </lineage>
</organism>
<feature type="domain" description="EF-hand" evidence="5">
    <location>
        <begin position="70"/>
        <end position="105"/>
    </location>
</feature>
<feature type="domain" description="EF-hand" evidence="5">
    <location>
        <begin position="155"/>
        <end position="190"/>
    </location>
</feature>
<evidence type="ECO:0000313" key="6">
    <source>
        <dbReference type="EMBL" id="KAG6740998.1"/>
    </source>
</evidence>
<evidence type="ECO:0000256" key="4">
    <source>
        <dbReference type="ARBA" id="ARBA00022837"/>
    </source>
</evidence>
<proteinExistence type="predicted"/>
<dbReference type="AlphaFoldDB" id="A0A8X7XVB6"/>
<evidence type="ECO:0000256" key="3">
    <source>
        <dbReference type="ARBA" id="ARBA00022737"/>
    </source>
</evidence>
<dbReference type="FunFam" id="1.10.238.10:FF:000178">
    <property type="entry name" value="Calmodulin-2 A"/>
    <property type="match status" value="1"/>
</dbReference>
<keyword evidence="2" id="KW-0479">Metal-binding</keyword>
<dbReference type="GO" id="GO:0005737">
    <property type="term" value="C:cytoplasm"/>
    <property type="evidence" value="ECO:0007669"/>
    <property type="project" value="UniProtKB-ARBA"/>
</dbReference>
<dbReference type="InterPro" id="IPR002048">
    <property type="entry name" value="EF_hand_dom"/>
</dbReference>